<organism evidence="1 2">
    <name type="scientific">Crenichthys baileyi</name>
    <name type="common">White River springfish</name>
    <dbReference type="NCBI Taxonomy" id="28760"/>
    <lineage>
        <taxon>Eukaryota</taxon>
        <taxon>Metazoa</taxon>
        <taxon>Chordata</taxon>
        <taxon>Craniata</taxon>
        <taxon>Vertebrata</taxon>
        <taxon>Euteleostomi</taxon>
        <taxon>Actinopterygii</taxon>
        <taxon>Neopterygii</taxon>
        <taxon>Teleostei</taxon>
        <taxon>Neoteleostei</taxon>
        <taxon>Acanthomorphata</taxon>
        <taxon>Ovalentaria</taxon>
        <taxon>Atherinomorphae</taxon>
        <taxon>Cyprinodontiformes</taxon>
        <taxon>Goodeidae</taxon>
        <taxon>Crenichthys</taxon>
    </lineage>
</organism>
<dbReference type="AlphaFoldDB" id="A0AAV9SFL1"/>
<accession>A0AAV9SFL1</accession>
<dbReference type="Proteomes" id="UP001311232">
    <property type="component" value="Unassembled WGS sequence"/>
</dbReference>
<sequence length="276" mass="30419">MQALPLVVSWAVFRKAMTVGLFTKLQHMTLREKTEAETETERGAPCGTLINGQMHHSSHLALGTVMGRQFVQDSLIELSKHTHTYKGTQNYMLWPVSQLPPGPHGPELRTRLCVIKCLKRHLIGIPRQIPISTLALFGDYTVVKGNTCFSMMELYLHICTNTQNNAVYHSVSSFQSARLHSGVLRYTNPDTSQALWKILQTTYVVVCDGKKLLSGTKEPGSLEVGWRQGKDLQHSSPGSGLESGMAVLKTEASIYATHRASAINTADGHCVVCSLC</sequence>
<keyword evidence="2" id="KW-1185">Reference proteome</keyword>
<gene>
    <name evidence="1" type="ORF">CRENBAI_001128</name>
</gene>
<comment type="caution">
    <text evidence="1">The sequence shown here is derived from an EMBL/GenBank/DDBJ whole genome shotgun (WGS) entry which is preliminary data.</text>
</comment>
<protein>
    <submittedName>
        <fullName evidence="1">Uncharacterized protein</fullName>
    </submittedName>
</protein>
<reference evidence="1 2" key="1">
    <citation type="submission" date="2021-06" db="EMBL/GenBank/DDBJ databases">
        <authorList>
            <person name="Palmer J.M."/>
        </authorList>
    </citation>
    <scope>NUCLEOTIDE SEQUENCE [LARGE SCALE GENOMIC DNA]</scope>
    <source>
        <strain evidence="1 2">MEX-2019</strain>
        <tissue evidence="1">Muscle</tissue>
    </source>
</reference>
<evidence type="ECO:0000313" key="1">
    <source>
        <dbReference type="EMBL" id="KAK5620174.1"/>
    </source>
</evidence>
<proteinExistence type="predicted"/>
<evidence type="ECO:0000313" key="2">
    <source>
        <dbReference type="Proteomes" id="UP001311232"/>
    </source>
</evidence>
<name>A0AAV9SFL1_9TELE</name>
<dbReference type="EMBL" id="JAHHUM010000388">
    <property type="protein sequence ID" value="KAK5620174.1"/>
    <property type="molecule type" value="Genomic_DNA"/>
</dbReference>